<dbReference type="InParanoid" id="F6I504"/>
<name>F6I504_VITVI</name>
<proteinExistence type="predicted"/>
<evidence type="ECO:0000313" key="2">
    <source>
        <dbReference type="Proteomes" id="UP000009183"/>
    </source>
</evidence>
<dbReference type="HOGENOM" id="CLU_2337822_0_0_1"/>
<organism evidence="1 2">
    <name type="scientific">Vitis vinifera</name>
    <name type="common">Grape</name>
    <dbReference type="NCBI Taxonomy" id="29760"/>
    <lineage>
        <taxon>Eukaryota</taxon>
        <taxon>Viridiplantae</taxon>
        <taxon>Streptophyta</taxon>
        <taxon>Embryophyta</taxon>
        <taxon>Tracheophyta</taxon>
        <taxon>Spermatophyta</taxon>
        <taxon>Magnoliopsida</taxon>
        <taxon>eudicotyledons</taxon>
        <taxon>Gunneridae</taxon>
        <taxon>Pentapetalae</taxon>
        <taxon>rosids</taxon>
        <taxon>Vitales</taxon>
        <taxon>Vitaceae</taxon>
        <taxon>Viteae</taxon>
        <taxon>Vitis</taxon>
    </lineage>
</organism>
<gene>
    <name evidence="1" type="ordered locus">VIT_19s0015g02530</name>
</gene>
<sequence length="98" mass="11203">MLYNWAEGLSKVQTRLRVILQEDNEKRSGKAALIRGWPQGQKGSTILQGNLGRREWTITSKKCYDEFIFVLHATKVQSLNEGVSHPPRGLHQQNLELC</sequence>
<dbReference type="EMBL" id="FN596747">
    <property type="protein sequence ID" value="CCB62099.1"/>
    <property type="molecule type" value="Genomic_DNA"/>
</dbReference>
<accession>F6I504</accession>
<dbReference type="AlphaFoldDB" id="F6I504"/>
<protein>
    <submittedName>
        <fullName evidence="1">Uncharacterized protein</fullName>
    </submittedName>
</protein>
<reference evidence="2" key="1">
    <citation type="journal article" date="2007" name="Nature">
        <title>The grapevine genome sequence suggests ancestral hexaploidization in major angiosperm phyla.</title>
        <authorList>
            <consortium name="The French-Italian Public Consortium for Grapevine Genome Characterization."/>
            <person name="Jaillon O."/>
            <person name="Aury J.-M."/>
            <person name="Noel B."/>
            <person name="Policriti A."/>
            <person name="Clepet C."/>
            <person name="Casagrande A."/>
            <person name="Choisne N."/>
            <person name="Aubourg S."/>
            <person name="Vitulo N."/>
            <person name="Jubin C."/>
            <person name="Vezzi A."/>
            <person name="Legeai F."/>
            <person name="Hugueney P."/>
            <person name="Dasilva C."/>
            <person name="Horner D."/>
            <person name="Mica E."/>
            <person name="Jublot D."/>
            <person name="Poulain J."/>
            <person name="Bruyere C."/>
            <person name="Billault A."/>
            <person name="Segurens B."/>
            <person name="Gouyvenoux M."/>
            <person name="Ugarte E."/>
            <person name="Cattonaro F."/>
            <person name="Anthouard V."/>
            <person name="Vico V."/>
            <person name="Del Fabbro C."/>
            <person name="Alaux M."/>
            <person name="Di Gaspero G."/>
            <person name="Dumas V."/>
            <person name="Felice N."/>
            <person name="Paillard S."/>
            <person name="Juman I."/>
            <person name="Moroldo M."/>
            <person name="Scalabrin S."/>
            <person name="Canaguier A."/>
            <person name="Le Clainche I."/>
            <person name="Malacrida G."/>
            <person name="Durand E."/>
            <person name="Pesole G."/>
            <person name="Laucou V."/>
            <person name="Chatelet P."/>
            <person name="Merdinoglu D."/>
            <person name="Delledonne M."/>
            <person name="Pezzotti M."/>
            <person name="Lecharny A."/>
            <person name="Scarpelli C."/>
            <person name="Artiguenave F."/>
            <person name="Pe M.E."/>
            <person name="Valle G."/>
            <person name="Morgante M."/>
            <person name="Caboche M."/>
            <person name="Adam-Blondon A.-F."/>
            <person name="Weissenbach J."/>
            <person name="Quetier F."/>
            <person name="Wincker P."/>
        </authorList>
    </citation>
    <scope>NUCLEOTIDE SEQUENCE [LARGE SCALE GENOMIC DNA]</scope>
    <source>
        <strain evidence="2">cv. Pinot noir / PN40024</strain>
    </source>
</reference>
<evidence type="ECO:0000313" key="1">
    <source>
        <dbReference type="EMBL" id="CCB62099.1"/>
    </source>
</evidence>
<dbReference type="Proteomes" id="UP000009183">
    <property type="component" value="Chromosome 19"/>
</dbReference>
<dbReference type="PaxDb" id="29760-VIT_19s0015g02530.t01"/>
<keyword evidence="2" id="KW-1185">Reference proteome</keyword>